<evidence type="ECO:0000313" key="8">
    <source>
        <dbReference type="EMBL" id="KAG6488812.1"/>
    </source>
</evidence>
<dbReference type="PROSITE" id="PS01359">
    <property type="entry name" value="ZF_PHD_1"/>
    <property type="match status" value="1"/>
</dbReference>
<feature type="compositionally biased region" description="Polar residues" evidence="5">
    <location>
        <begin position="791"/>
        <end position="805"/>
    </location>
</feature>
<dbReference type="Proteomes" id="UP000734854">
    <property type="component" value="Unassembled WGS sequence"/>
</dbReference>
<evidence type="ECO:0000259" key="7">
    <source>
        <dbReference type="PROSITE" id="PS51044"/>
    </source>
</evidence>
<evidence type="ECO:0000256" key="5">
    <source>
        <dbReference type="SAM" id="MobiDB-lite"/>
    </source>
</evidence>
<dbReference type="InterPro" id="IPR019786">
    <property type="entry name" value="Zinc_finger_PHD-type_CS"/>
</dbReference>
<keyword evidence="1" id="KW-0479">Metal-binding</keyword>
<dbReference type="CDD" id="cd15570">
    <property type="entry name" value="PHD_Bye1p_SIZ1_like"/>
    <property type="match status" value="1"/>
</dbReference>
<name>A0A8J5FI99_ZINOF</name>
<dbReference type="PROSITE" id="PS50800">
    <property type="entry name" value="SAP"/>
    <property type="match status" value="1"/>
</dbReference>
<dbReference type="InterPro" id="IPR031141">
    <property type="entry name" value="SIZ1/2_SP-RING"/>
</dbReference>
<dbReference type="SMART" id="SM00513">
    <property type="entry name" value="SAP"/>
    <property type="match status" value="1"/>
</dbReference>
<evidence type="ECO:0000313" key="9">
    <source>
        <dbReference type="Proteomes" id="UP000734854"/>
    </source>
</evidence>
<feature type="domain" description="SAP" evidence="6">
    <location>
        <begin position="11"/>
        <end position="45"/>
    </location>
</feature>
<dbReference type="SMART" id="SM00249">
    <property type="entry name" value="PHD"/>
    <property type="match status" value="1"/>
</dbReference>
<dbReference type="OrthoDB" id="28127at2759"/>
<keyword evidence="2 4" id="KW-0863">Zinc-finger</keyword>
<dbReference type="PROSITE" id="PS51044">
    <property type="entry name" value="ZF_SP_RING"/>
    <property type="match status" value="1"/>
</dbReference>
<keyword evidence="3" id="KW-0862">Zinc</keyword>
<evidence type="ECO:0008006" key="10">
    <source>
        <dbReference type="Google" id="ProtNLM"/>
    </source>
</evidence>
<gene>
    <name evidence="8" type="ORF">ZIOFF_050063</name>
</gene>
<comment type="caution">
    <text evidence="8">The sequence shown here is derived from an EMBL/GenBank/DDBJ whole genome shotgun (WGS) entry which is preliminary data.</text>
</comment>
<evidence type="ECO:0000256" key="3">
    <source>
        <dbReference type="ARBA" id="ARBA00022833"/>
    </source>
</evidence>
<evidence type="ECO:0000256" key="2">
    <source>
        <dbReference type="ARBA" id="ARBA00022771"/>
    </source>
</evidence>
<feature type="domain" description="SP-RING-type" evidence="7">
    <location>
        <begin position="344"/>
        <end position="427"/>
    </location>
</feature>
<reference evidence="8 9" key="1">
    <citation type="submission" date="2020-08" db="EMBL/GenBank/DDBJ databases">
        <title>Plant Genome Project.</title>
        <authorList>
            <person name="Zhang R.-G."/>
        </authorList>
    </citation>
    <scope>NUCLEOTIDE SEQUENCE [LARGE SCALE GENOMIC DNA]</scope>
    <source>
        <tissue evidence="8">Rhizome</tissue>
    </source>
</reference>
<proteinExistence type="predicted"/>
<dbReference type="Pfam" id="PF02891">
    <property type="entry name" value="zf-MIZ"/>
    <property type="match status" value="1"/>
</dbReference>
<accession>A0A8J5FI99</accession>
<dbReference type="GO" id="GO:0061665">
    <property type="term" value="F:SUMO ligase activity"/>
    <property type="evidence" value="ECO:0007669"/>
    <property type="project" value="TreeGrafter"/>
</dbReference>
<dbReference type="AlphaFoldDB" id="A0A8J5FI99"/>
<dbReference type="GO" id="GO:0008270">
    <property type="term" value="F:zinc ion binding"/>
    <property type="evidence" value="ECO:0007669"/>
    <property type="project" value="UniProtKB-KW"/>
</dbReference>
<dbReference type="EMBL" id="JACMSC010000014">
    <property type="protein sequence ID" value="KAG6488812.1"/>
    <property type="molecule type" value="Genomic_DNA"/>
</dbReference>
<evidence type="ECO:0000259" key="6">
    <source>
        <dbReference type="PROSITE" id="PS50800"/>
    </source>
</evidence>
<dbReference type="GO" id="GO:0000785">
    <property type="term" value="C:chromatin"/>
    <property type="evidence" value="ECO:0007669"/>
    <property type="project" value="TreeGrafter"/>
</dbReference>
<dbReference type="CDD" id="cd16792">
    <property type="entry name" value="SP-RING_Siz-like"/>
    <property type="match status" value="1"/>
</dbReference>
<dbReference type="InterPro" id="IPR001965">
    <property type="entry name" value="Znf_PHD"/>
</dbReference>
<protein>
    <recommendedName>
        <fullName evidence="10">E3 SUMO-protein ligase SIZ1</fullName>
    </recommendedName>
</protein>
<sequence>MDLLASCRDKLANFRIKELKDVLTQLGLAKQGKKQDLVDRILLLLSDEQVPKPQIWGRRISLGNEEVAKIIDDTYRKMQVSGATDLASKNNVTGLNQIKPKEELEDYRSVQCPCRNSMDNESTIQCMDPRCQVWQHIGCVIIPEKSMESALPELPSCFYCELCRMNRADPFWVRLGQPLLLTKLISSVVTTEGTVTLQSIERTFQFSRINREMTQRNECDDLQVWCLLLNDKVPFRMHWPQYAELQVNGVAVRVVTRPGSQLLGINGRDDGPLINTFCKEGINKINLSWRDTRVFCFGIRLVRRRSVHQVLSLVPKEEDGESFETALARVCRCISGGAATDDADDSDIEVVDDCVTVNLRCPMSGSRIRTAGRFKPCMHMGCFDLEAFVELNQRSRKWQCPICLQNYSLESIIVDPYFNRITSLLQNCGEDVTEIDVKPDGSWRVKNEGVCTNLSKWHLPDSSIPVDTYTEVTADLGDMKPVMEDTPKGHTSLRLKRNREGVWEVSKKPLSSPSHVFTEHEDHSSIIPLSSSPAGSYVDVEGQSDNQDTLQNYEFSLNDGHDLDYPNLDFDPTYNIDSGGAPASSKNTDIIILSDSDDYDDRPNLISPKATYDSRPTVDSEIPFSVNTGVSERYTEDTGLTTIGSSGLGLFENSSDDFGIPIWSMQTCPQTSSGFQLFEMNSEVQDPLVGAHNTLDCTSVHGYNLASNGSLGGASETIDYPACHSHSEVHGNLIDNPLAFPSNDPSLQIFLPTEPTSAPLQCSTSEHLEVPNGAASDDWISLTLAAGGRNESASVNRSRPKQQSSSRDKRIEPLEETAALLLGMSSGNGASKSNLERFCNPFSHPKQPRSARARLLYMPIDSDSN</sequence>
<dbReference type="GO" id="GO:0016925">
    <property type="term" value="P:protein sumoylation"/>
    <property type="evidence" value="ECO:0007669"/>
    <property type="project" value="TreeGrafter"/>
</dbReference>
<organism evidence="8 9">
    <name type="scientific">Zingiber officinale</name>
    <name type="common">Ginger</name>
    <name type="synonym">Amomum zingiber</name>
    <dbReference type="NCBI Taxonomy" id="94328"/>
    <lineage>
        <taxon>Eukaryota</taxon>
        <taxon>Viridiplantae</taxon>
        <taxon>Streptophyta</taxon>
        <taxon>Embryophyta</taxon>
        <taxon>Tracheophyta</taxon>
        <taxon>Spermatophyta</taxon>
        <taxon>Magnoliopsida</taxon>
        <taxon>Liliopsida</taxon>
        <taxon>Zingiberales</taxon>
        <taxon>Zingiberaceae</taxon>
        <taxon>Zingiber</taxon>
    </lineage>
</organism>
<dbReference type="FunFam" id="1.10.720.30:FF:000014">
    <property type="entry name" value="E3 SUMO-protein ligase SIZ1"/>
    <property type="match status" value="1"/>
</dbReference>
<dbReference type="InterPro" id="IPR004181">
    <property type="entry name" value="Znf_MIZ"/>
</dbReference>
<feature type="region of interest" description="Disordered" evidence="5">
    <location>
        <begin position="790"/>
        <end position="811"/>
    </location>
</feature>
<evidence type="ECO:0000256" key="1">
    <source>
        <dbReference type="ARBA" id="ARBA00022723"/>
    </source>
</evidence>
<dbReference type="PANTHER" id="PTHR10782">
    <property type="entry name" value="ZINC FINGER MIZ DOMAIN-CONTAINING PROTEIN"/>
    <property type="match status" value="1"/>
</dbReference>
<dbReference type="Pfam" id="PF02037">
    <property type="entry name" value="SAP"/>
    <property type="match status" value="1"/>
</dbReference>
<evidence type="ECO:0000256" key="4">
    <source>
        <dbReference type="PROSITE-ProRule" id="PRU00452"/>
    </source>
</evidence>
<keyword evidence="9" id="KW-1185">Reference proteome</keyword>
<dbReference type="PANTHER" id="PTHR10782:SF102">
    <property type="entry name" value="E3 SUMO-PROTEIN LIGASE SIZ1"/>
    <property type="match status" value="1"/>
</dbReference>
<dbReference type="InterPro" id="IPR003034">
    <property type="entry name" value="SAP_dom"/>
</dbReference>